<dbReference type="EMBL" id="CP004847">
    <property type="protein sequence ID" value="AGP79795.1"/>
    <property type="molecule type" value="Genomic_DNA"/>
</dbReference>
<organism evidence="1 2">
    <name type="scientific">Alteromonas mediterranea 615</name>
    <dbReference type="NCBI Taxonomy" id="1300253"/>
    <lineage>
        <taxon>Bacteria</taxon>
        <taxon>Pseudomonadati</taxon>
        <taxon>Pseudomonadota</taxon>
        <taxon>Gammaproteobacteria</taxon>
        <taxon>Alteromonadales</taxon>
        <taxon>Alteromonadaceae</taxon>
        <taxon>Alteromonas/Salinimonas group</taxon>
        <taxon>Alteromonas</taxon>
    </lineage>
</organism>
<dbReference type="BioCyc" id="AMAC1300253:G12YX-3442-MONOMER"/>
<evidence type="ECO:0000313" key="1">
    <source>
        <dbReference type="EMBL" id="AGP79795.1"/>
    </source>
</evidence>
<geneLocation type="plasmid" evidence="1">
    <name>unnamed</name>
</geneLocation>
<name>S5AIU8_9ALTE</name>
<keyword evidence="1" id="KW-0614">Plasmid</keyword>
<dbReference type="Proteomes" id="UP000014909">
    <property type="component" value="Plasmid unnamed"/>
</dbReference>
<protein>
    <submittedName>
        <fullName evidence="1">Uncharacterized protein</fullName>
    </submittedName>
</protein>
<sequence>MNYDRVFAGQPALPEQPMIAYGKLTCPYTGVVFSDATVDAYNRYTKDFNATRYRSTQEFLLDQRHKFITLCAMDNLKEAS</sequence>
<dbReference type="AlphaFoldDB" id="S5AIU8"/>
<proteinExistence type="predicted"/>
<gene>
    <name evidence="1" type="ORF">I633_21841</name>
</gene>
<dbReference type="HOGENOM" id="CLU_2581950_0_0_6"/>
<accession>S5AIU8</accession>
<dbReference type="PATRIC" id="fig|1300253.3.peg.4559"/>
<evidence type="ECO:0000313" key="2">
    <source>
        <dbReference type="Proteomes" id="UP000014909"/>
    </source>
</evidence>
<reference evidence="1 2" key="1">
    <citation type="journal article" date="2013" name="Genome Biol. Evol.">
        <title>Genomic Diversity of "Deep Ecotype" Alteromonas macleodii Isolates: Evidence for Pan-Mediterranean Clonal Frames.</title>
        <authorList>
            <person name="Lopez-Perez M."/>
            <person name="Gonzaga A."/>
            <person name="Rodriguez-Valera F."/>
        </authorList>
    </citation>
    <scope>NUCLEOTIDE SEQUENCE [LARGE SCALE GENOMIC DNA]</scope>
    <source>
        <strain evidence="2">'English Channel 615'</strain>
        <plasmid evidence="2">Plasmid</plasmid>
    </source>
</reference>
<dbReference type="KEGG" id="amh:I633_21841"/>